<dbReference type="AlphaFoldDB" id="A0AAD5L4M5"/>
<reference evidence="2" key="1">
    <citation type="submission" date="2021-12" db="EMBL/GenBank/DDBJ databases">
        <title>Prjna785345.</title>
        <authorList>
            <person name="Rujirawat T."/>
            <person name="Krajaejun T."/>
        </authorList>
    </citation>
    <scope>NUCLEOTIDE SEQUENCE</scope>
    <source>
        <strain evidence="2">Pi057C3</strain>
    </source>
</reference>
<dbReference type="PROSITE" id="PS00108">
    <property type="entry name" value="PROTEIN_KINASE_ST"/>
    <property type="match status" value="1"/>
</dbReference>
<dbReference type="EMBL" id="JAKCXM010004188">
    <property type="protein sequence ID" value="KAJ0389305.1"/>
    <property type="molecule type" value="Genomic_DNA"/>
</dbReference>
<dbReference type="Pfam" id="PF00069">
    <property type="entry name" value="Pkinase"/>
    <property type="match status" value="1"/>
</dbReference>
<protein>
    <recommendedName>
        <fullName evidence="1">Protein kinase domain-containing protein</fullName>
    </recommendedName>
</protein>
<dbReference type="GO" id="GO:0004674">
    <property type="term" value="F:protein serine/threonine kinase activity"/>
    <property type="evidence" value="ECO:0007669"/>
    <property type="project" value="TreeGrafter"/>
</dbReference>
<dbReference type="Proteomes" id="UP001209570">
    <property type="component" value="Unassembled WGS sequence"/>
</dbReference>
<accession>A0AAD5L4M5</accession>
<dbReference type="SMART" id="SM00220">
    <property type="entry name" value="S_TKc"/>
    <property type="match status" value="1"/>
</dbReference>
<dbReference type="PANTHER" id="PTHR44329:SF214">
    <property type="entry name" value="PROTEIN KINASE DOMAIN-CONTAINING PROTEIN"/>
    <property type="match status" value="1"/>
</dbReference>
<evidence type="ECO:0000313" key="2">
    <source>
        <dbReference type="EMBL" id="KAJ0389305.1"/>
    </source>
</evidence>
<evidence type="ECO:0000313" key="3">
    <source>
        <dbReference type="Proteomes" id="UP001209570"/>
    </source>
</evidence>
<dbReference type="SUPFAM" id="SSF56112">
    <property type="entry name" value="Protein kinase-like (PK-like)"/>
    <property type="match status" value="1"/>
</dbReference>
<dbReference type="PROSITE" id="PS50011">
    <property type="entry name" value="PROTEIN_KINASE_DOM"/>
    <property type="match status" value="1"/>
</dbReference>
<organism evidence="2 3">
    <name type="scientific">Pythium insidiosum</name>
    <name type="common">Pythiosis disease agent</name>
    <dbReference type="NCBI Taxonomy" id="114742"/>
    <lineage>
        <taxon>Eukaryota</taxon>
        <taxon>Sar</taxon>
        <taxon>Stramenopiles</taxon>
        <taxon>Oomycota</taxon>
        <taxon>Peronosporomycetes</taxon>
        <taxon>Pythiales</taxon>
        <taxon>Pythiaceae</taxon>
        <taxon>Pythium</taxon>
    </lineage>
</organism>
<sequence length="140" mass="15608">MLCFLSEAKLMASIRHERIIHLIGIAWSDPTDVLVVTEYMSGGDLRELLATYNRERRPTGFESLDKLKIALHTIEAVAYLHSRRPSPVLHRDLKSRNVLLSRTLDAKLIDFGVSRERADLTMTAGTSSRTAPSCPSSTAT</sequence>
<dbReference type="InterPro" id="IPR051681">
    <property type="entry name" value="Ser/Thr_Kinases-Pseudokinases"/>
</dbReference>
<dbReference type="InterPro" id="IPR000719">
    <property type="entry name" value="Prot_kinase_dom"/>
</dbReference>
<feature type="domain" description="Protein kinase" evidence="1">
    <location>
        <begin position="1"/>
        <end position="140"/>
    </location>
</feature>
<proteinExistence type="predicted"/>
<dbReference type="Gene3D" id="1.10.510.10">
    <property type="entry name" value="Transferase(Phosphotransferase) domain 1"/>
    <property type="match status" value="1"/>
</dbReference>
<dbReference type="CDD" id="cd00180">
    <property type="entry name" value="PKc"/>
    <property type="match status" value="1"/>
</dbReference>
<comment type="caution">
    <text evidence="2">The sequence shown here is derived from an EMBL/GenBank/DDBJ whole genome shotgun (WGS) entry which is preliminary data.</text>
</comment>
<gene>
    <name evidence="2" type="ORF">P43SY_011622</name>
</gene>
<dbReference type="InterPro" id="IPR011009">
    <property type="entry name" value="Kinase-like_dom_sf"/>
</dbReference>
<dbReference type="InterPro" id="IPR008271">
    <property type="entry name" value="Ser/Thr_kinase_AS"/>
</dbReference>
<name>A0AAD5L4M5_PYTIN</name>
<keyword evidence="3" id="KW-1185">Reference proteome</keyword>
<evidence type="ECO:0000259" key="1">
    <source>
        <dbReference type="PROSITE" id="PS50011"/>
    </source>
</evidence>
<dbReference type="GO" id="GO:0005524">
    <property type="term" value="F:ATP binding"/>
    <property type="evidence" value="ECO:0007669"/>
    <property type="project" value="InterPro"/>
</dbReference>
<dbReference type="PANTHER" id="PTHR44329">
    <property type="entry name" value="SERINE/THREONINE-PROTEIN KINASE TNNI3K-RELATED"/>
    <property type="match status" value="1"/>
</dbReference>